<feature type="transmembrane region" description="Helical" evidence="6">
    <location>
        <begin position="568"/>
        <end position="590"/>
    </location>
</feature>
<evidence type="ECO:0000256" key="1">
    <source>
        <dbReference type="ARBA" id="ARBA00004141"/>
    </source>
</evidence>
<dbReference type="GO" id="GO:0072345">
    <property type="term" value="F:NAADP-sensitive calcium-release channel activity"/>
    <property type="evidence" value="ECO:0007669"/>
    <property type="project" value="TreeGrafter"/>
</dbReference>
<dbReference type="FunCoup" id="A0A2P6NHY7">
    <property type="interactions" value="12"/>
</dbReference>
<dbReference type="InParanoid" id="A0A2P6NHY7"/>
<evidence type="ECO:0000256" key="6">
    <source>
        <dbReference type="SAM" id="Phobius"/>
    </source>
</evidence>
<feature type="transmembrane region" description="Helical" evidence="6">
    <location>
        <begin position="631"/>
        <end position="653"/>
    </location>
</feature>
<gene>
    <name evidence="8" type="ORF">PROFUN_09125</name>
</gene>
<comment type="caution">
    <text evidence="8">The sequence shown here is derived from an EMBL/GenBank/DDBJ whole genome shotgun (WGS) entry which is preliminary data.</text>
</comment>
<keyword evidence="2 6" id="KW-0812">Transmembrane</keyword>
<evidence type="ECO:0000256" key="3">
    <source>
        <dbReference type="ARBA" id="ARBA00022989"/>
    </source>
</evidence>
<proteinExistence type="predicted"/>
<protein>
    <recommendedName>
        <fullName evidence="7">Polycystin cation channel PKD1/PKD2 domain-containing protein</fullName>
    </recommendedName>
</protein>
<accession>A0A2P6NHY7</accession>
<dbReference type="EMBL" id="MDYQ01000080">
    <property type="protein sequence ID" value="PRP83576.1"/>
    <property type="molecule type" value="Genomic_DNA"/>
</dbReference>
<feature type="compositionally biased region" description="Basic and acidic residues" evidence="5">
    <location>
        <begin position="1"/>
        <end position="10"/>
    </location>
</feature>
<feature type="transmembrane region" description="Helical" evidence="6">
    <location>
        <begin position="493"/>
        <end position="515"/>
    </location>
</feature>
<feature type="compositionally biased region" description="Polar residues" evidence="5">
    <location>
        <begin position="726"/>
        <end position="736"/>
    </location>
</feature>
<evidence type="ECO:0000259" key="7">
    <source>
        <dbReference type="Pfam" id="PF08016"/>
    </source>
</evidence>
<evidence type="ECO:0000256" key="4">
    <source>
        <dbReference type="ARBA" id="ARBA00023136"/>
    </source>
</evidence>
<dbReference type="Pfam" id="PF08016">
    <property type="entry name" value="PKD_channel"/>
    <property type="match status" value="1"/>
</dbReference>
<feature type="region of interest" description="Disordered" evidence="5">
    <location>
        <begin position="717"/>
        <end position="736"/>
    </location>
</feature>
<feature type="compositionally biased region" description="Basic and acidic residues" evidence="5">
    <location>
        <begin position="26"/>
        <end position="39"/>
    </location>
</feature>
<feature type="compositionally biased region" description="Polar residues" evidence="5">
    <location>
        <begin position="112"/>
        <end position="121"/>
    </location>
</feature>
<dbReference type="OrthoDB" id="263481at2759"/>
<dbReference type="PANTHER" id="PTHR12127:SF7">
    <property type="entry name" value="SD02261P"/>
    <property type="match status" value="1"/>
</dbReference>
<dbReference type="PANTHER" id="PTHR12127">
    <property type="entry name" value="MUCOLIPIN"/>
    <property type="match status" value="1"/>
</dbReference>
<evidence type="ECO:0000313" key="9">
    <source>
        <dbReference type="Proteomes" id="UP000241769"/>
    </source>
</evidence>
<comment type="subcellular location">
    <subcellularLocation>
        <location evidence="1">Membrane</location>
        <topology evidence="1">Multi-pass membrane protein</topology>
    </subcellularLocation>
</comment>
<feature type="transmembrane region" description="Helical" evidence="6">
    <location>
        <begin position="429"/>
        <end position="450"/>
    </location>
</feature>
<keyword evidence="9" id="KW-1185">Reference proteome</keyword>
<evidence type="ECO:0000313" key="8">
    <source>
        <dbReference type="EMBL" id="PRP83576.1"/>
    </source>
</evidence>
<dbReference type="Proteomes" id="UP000241769">
    <property type="component" value="Unassembled WGS sequence"/>
</dbReference>
<sequence>MSRTRLDAEKTFYQTRSHTGGMPRVQRPEVPTHRSHELEDFYMSVPASGVKKGRYRSRSDIRPDEEALLQRPSSNRQRSTSRSRFVMVTSDQINALPGTGKWSTVQPFQTGHTAADSQIRSLVTGEDGKVNDVTNNVPAEREGRASRSTIKSTIPASGYFESVTKEEDETEKDFSDEEDTWSEISNTDTDRHMQNAAQRQGLSRNLFKCFGREKPKMSPSAMLTASWWDKWTIYGRFPWKILIQALIIISSTTAILLYNSQTSFYLREMAVGSPENDISFHSINDTVEFVQHCVNQYYGWPEDSIEGILYGTTINSPPKDPTLTVLTRKTNNGTDTMEDVYRLNSTYLGPLQQPWPQLQNLFHRTISMDIAFQLYSYEFPKAPERLHKWDIQVFLAASNGHVKASLSVEYDDMISDEISLWKGTRMVSIFFFVTSMILALILQVLAFTSLKRSFVIFQTLKAKSSHKAAQLKSKIVPWDKIPLGIKLRFFNHWFIVSFVACAFIVIGSIFGALTTMGYRGQYDAVRIIFRLLFGLGTLLTWAGFTRFLAFDDKYTVLISALGRGLPNIMRFLVSAVPIFFGYCFFGILYFSEDTIRFSSLGQAAVTLFGLQNGDDIQVTLRSIAPHAIVGGIYFFTFIFLAIYAITNIFISIMSDAYDTSKKVWHVGQMSGEIPGGSSEPQEENTTNPHASIWEDLIAMSDDREVGDIEEDVVHVDTNPSPLIDIDSNTMSPPTSQTAPTIQVEERIFNIPQIFVSDESSGQKDTKTSMSEAILTLRKQMEDLMEEEQRKYKENVQRGLDKLIQDFSRDRTNET</sequence>
<dbReference type="GO" id="GO:0005765">
    <property type="term" value="C:lysosomal membrane"/>
    <property type="evidence" value="ECO:0007669"/>
    <property type="project" value="TreeGrafter"/>
</dbReference>
<feature type="region of interest" description="Disordered" evidence="5">
    <location>
        <begin position="1"/>
        <end position="85"/>
    </location>
</feature>
<feature type="transmembrane region" description="Helical" evidence="6">
    <location>
        <begin position="527"/>
        <end position="548"/>
    </location>
</feature>
<feature type="region of interest" description="Disordered" evidence="5">
    <location>
        <begin position="112"/>
        <end position="147"/>
    </location>
</feature>
<feature type="transmembrane region" description="Helical" evidence="6">
    <location>
        <begin position="241"/>
        <end position="259"/>
    </location>
</feature>
<reference evidence="8 9" key="1">
    <citation type="journal article" date="2018" name="Genome Biol. Evol.">
        <title>Multiple Roots of Fruiting Body Formation in Amoebozoa.</title>
        <authorList>
            <person name="Hillmann F."/>
            <person name="Forbes G."/>
            <person name="Novohradska S."/>
            <person name="Ferling I."/>
            <person name="Riege K."/>
            <person name="Groth M."/>
            <person name="Westermann M."/>
            <person name="Marz M."/>
            <person name="Spaller T."/>
            <person name="Winckler T."/>
            <person name="Schaap P."/>
            <person name="Glockner G."/>
        </authorList>
    </citation>
    <scope>NUCLEOTIDE SEQUENCE [LARGE SCALE GENOMIC DNA]</scope>
    <source>
        <strain evidence="8 9">Jena</strain>
    </source>
</reference>
<dbReference type="Gene3D" id="1.10.287.70">
    <property type="match status" value="1"/>
</dbReference>
<dbReference type="InterPro" id="IPR039031">
    <property type="entry name" value="Mucolipin"/>
</dbReference>
<feature type="region of interest" description="Disordered" evidence="5">
    <location>
        <begin position="788"/>
        <end position="814"/>
    </location>
</feature>
<dbReference type="AlphaFoldDB" id="A0A2P6NHY7"/>
<feature type="domain" description="Polycystin cation channel PKD1/PKD2" evidence="7">
    <location>
        <begin position="527"/>
        <end position="659"/>
    </location>
</feature>
<dbReference type="InterPro" id="IPR013122">
    <property type="entry name" value="PKD1_2_channel"/>
</dbReference>
<organism evidence="8 9">
    <name type="scientific">Planoprotostelium fungivorum</name>
    <dbReference type="NCBI Taxonomy" id="1890364"/>
    <lineage>
        <taxon>Eukaryota</taxon>
        <taxon>Amoebozoa</taxon>
        <taxon>Evosea</taxon>
        <taxon>Variosea</taxon>
        <taxon>Cavosteliida</taxon>
        <taxon>Cavosteliaceae</taxon>
        <taxon>Planoprotostelium</taxon>
    </lineage>
</organism>
<keyword evidence="4 6" id="KW-0472">Membrane</keyword>
<evidence type="ECO:0000256" key="5">
    <source>
        <dbReference type="SAM" id="MobiDB-lite"/>
    </source>
</evidence>
<evidence type="ECO:0000256" key="2">
    <source>
        <dbReference type="ARBA" id="ARBA00022692"/>
    </source>
</evidence>
<keyword evidence="3 6" id="KW-1133">Transmembrane helix</keyword>
<name>A0A2P6NHY7_9EUKA</name>
<feature type="compositionally biased region" description="Low complexity" evidence="5">
    <location>
        <begin position="71"/>
        <end position="84"/>
    </location>
</feature>
<dbReference type="GO" id="GO:0005886">
    <property type="term" value="C:plasma membrane"/>
    <property type="evidence" value="ECO:0007669"/>
    <property type="project" value="TreeGrafter"/>
</dbReference>